<keyword evidence="1" id="KW-0812">Transmembrane</keyword>
<dbReference type="Proteomes" id="UP000052052">
    <property type="component" value="Unassembled WGS sequence"/>
</dbReference>
<evidence type="ECO:0000313" key="3">
    <source>
        <dbReference type="Proteomes" id="UP000052052"/>
    </source>
</evidence>
<organism evidence="2 3">
    <name type="scientific">Pseudoxanthomonas dokdonensis</name>
    <dbReference type="NCBI Taxonomy" id="344882"/>
    <lineage>
        <taxon>Bacteria</taxon>
        <taxon>Pseudomonadati</taxon>
        <taxon>Pseudomonadota</taxon>
        <taxon>Gammaproteobacteria</taxon>
        <taxon>Lysobacterales</taxon>
        <taxon>Lysobacteraceae</taxon>
        <taxon>Pseudoxanthomonas</taxon>
    </lineage>
</organism>
<comment type="caution">
    <text evidence="2">The sequence shown here is derived from an EMBL/GenBank/DDBJ whole genome shotgun (WGS) entry which is preliminary data.</text>
</comment>
<dbReference type="AlphaFoldDB" id="A0A0R0CRD5"/>
<evidence type="ECO:0008006" key="4">
    <source>
        <dbReference type="Google" id="ProtNLM"/>
    </source>
</evidence>
<feature type="transmembrane region" description="Helical" evidence="1">
    <location>
        <begin position="36"/>
        <end position="57"/>
    </location>
</feature>
<evidence type="ECO:0000313" key="2">
    <source>
        <dbReference type="EMBL" id="KRG68148.1"/>
    </source>
</evidence>
<dbReference type="EMBL" id="LDJL01000016">
    <property type="protein sequence ID" value="KRG68148.1"/>
    <property type="molecule type" value="Genomic_DNA"/>
</dbReference>
<dbReference type="PATRIC" id="fig|344882.3.peg.1175"/>
<proteinExistence type="predicted"/>
<accession>A0A0R0CRD5</accession>
<evidence type="ECO:0000256" key="1">
    <source>
        <dbReference type="SAM" id="Phobius"/>
    </source>
</evidence>
<protein>
    <recommendedName>
        <fullName evidence="4">Transmembrane protein</fullName>
    </recommendedName>
</protein>
<reference evidence="2 3" key="1">
    <citation type="submission" date="2015-05" db="EMBL/GenBank/DDBJ databases">
        <title>Genome sequencing and analysis of members of genus Stenotrophomonas.</title>
        <authorList>
            <person name="Patil P.P."/>
            <person name="Midha S."/>
            <person name="Patil P.B."/>
        </authorList>
    </citation>
    <scope>NUCLEOTIDE SEQUENCE [LARGE SCALE GENOMIC DNA]</scope>
    <source>
        <strain evidence="2 3">DSM 21858</strain>
    </source>
</reference>
<sequence length="63" mass="6607">MLLEVAGMAMLGLGIFLYASPGSALARALPMPIAWWLIALGTLQAAAATVLLARFLIGRRAPK</sequence>
<keyword evidence="1" id="KW-1133">Transmembrane helix</keyword>
<dbReference type="STRING" id="344882.ABB29_13960"/>
<keyword evidence="3" id="KW-1185">Reference proteome</keyword>
<keyword evidence="1" id="KW-0472">Membrane</keyword>
<gene>
    <name evidence="2" type="ORF">ABB29_13960</name>
</gene>
<name>A0A0R0CRD5_9GAMM</name>